<dbReference type="GO" id="GO:0007186">
    <property type="term" value="P:G protein-coupled receptor signaling pathway"/>
    <property type="evidence" value="ECO:0000318"/>
    <property type="project" value="GO_Central"/>
</dbReference>
<evidence type="ECO:0000256" key="9">
    <source>
        <dbReference type="SAM" id="Phobius"/>
    </source>
</evidence>
<dbReference type="SUPFAM" id="SSF81321">
    <property type="entry name" value="Family A G protein-coupled receptor-like"/>
    <property type="match status" value="1"/>
</dbReference>
<dbReference type="PROSITE" id="PS50262">
    <property type="entry name" value="G_PROTEIN_RECEP_F1_2"/>
    <property type="match status" value="1"/>
</dbReference>
<evidence type="ECO:0000256" key="7">
    <source>
        <dbReference type="ARBA" id="ARBA00023170"/>
    </source>
</evidence>
<keyword evidence="12" id="KW-1185">Reference proteome</keyword>
<dbReference type="KEGG" id="nve:5522051"/>
<keyword evidence="3 9" id="KW-0812">Transmembrane</keyword>
<dbReference type="OrthoDB" id="5989708at2759"/>
<dbReference type="PhylomeDB" id="A7RFP2"/>
<evidence type="ECO:0000313" key="11">
    <source>
        <dbReference type="EMBL" id="EDO49755.1"/>
    </source>
</evidence>
<evidence type="ECO:0000256" key="5">
    <source>
        <dbReference type="ARBA" id="ARBA00023040"/>
    </source>
</evidence>
<sequence length="319" mass="35456">MNFSSQFDGNFSDAFSGICINSDARIPEYQEFARNNSEFAALLAAVNTALPVLSVGGNALVMMTIALVRELRVPANLLLFSLAANDVLTGIVIQTAHAGTIIRVLLEPHGQLCQSDFRLLLDIVGSLSITCGLTTLCLATVDRFIAITRPLRYITLVTKSKTYTAIVISSIACLALSLIRVFLTPYFPAVVTLWYLYLLCLCVIMVFLHLRLYRISRKHSIAIAAENKRFDPAVNTLSERKALKTVLIITLTLVFCFVPVSLFGILVKGIGTEEVRINLVPLFVTLLLMAPSINPFVYFIFSAKIRRRICKLAKRFFRK</sequence>
<dbReference type="OMA" id="CINSDAR"/>
<gene>
    <name evidence="11" type="ORF">NEMVEDRAFT_v1g196499</name>
</gene>
<dbReference type="STRING" id="45351.A7RFP2"/>
<dbReference type="eggNOG" id="KOG3656">
    <property type="taxonomic scope" value="Eukaryota"/>
</dbReference>
<dbReference type="InterPro" id="IPR000276">
    <property type="entry name" value="GPCR_Rhodpsn"/>
</dbReference>
<keyword evidence="8" id="KW-0807">Transducer</keyword>
<evidence type="ECO:0000256" key="4">
    <source>
        <dbReference type="ARBA" id="ARBA00022989"/>
    </source>
</evidence>
<comment type="subcellular location">
    <subcellularLocation>
        <location evidence="1">Cell membrane</location>
        <topology evidence="1">Multi-pass membrane protein</topology>
    </subcellularLocation>
</comment>
<dbReference type="InterPro" id="IPR017452">
    <property type="entry name" value="GPCR_Rhodpsn_7TM"/>
</dbReference>
<feature type="transmembrane region" description="Helical" evidence="9">
    <location>
        <begin position="189"/>
        <end position="210"/>
    </location>
</feature>
<keyword evidence="5" id="KW-0297">G-protein coupled receptor</keyword>
<dbReference type="PANTHER" id="PTHR24249">
    <property type="entry name" value="HISTAMINE RECEPTOR-RELATED G-PROTEIN COUPLED RECEPTOR"/>
    <property type="match status" value="1"/>
</dbReference>
<dbReference type="HOGENOM" id="CLU_744590_0_0_1"/>
<organism evidence="11 12">
    <name type="scientific">Nematostella vectensis</name>
    <name type="common">Starlet sea anemone</name>
    <dbReference type="NCBI Taxonomy" id="45351"/>
    <lineage>
        <taxon>Eukaryota</taxon>
        <taxon>Metazoa</taxon>
        <taxon>Cnidaria</taxon>
        <taxon>Anthozoa</taxon>
        <taxon>Hexacorallia</taxon>
        <taxon>Actiniaria</taxon>
        <taxon>Edwardsiidae</taxon>
        <taxon>Nematostella</taxon>
    </lineage>
</organism>
<evidence type="ECO:0000256" key="8">
    <source>
        <dbReference type="ARBA" id="ARBA00023224"/>
    </source>
</evidence>
<dbReference type="CDD" id="cd00637">
    <property type="entry name" value="7tm_classA_rhodopsin-like"/>
    <property type="match status" value="1"/>
</dbReference>
<evidence type="ECO:0000313" key="12">
    <source>
        <dbReference type="Proteomes" id="UP000001593"/>
    </source>
</evidence>
<feature type="transmembrane region" description="Helical" evidence="9">
    <location>
        <begin position="39"/>
        <end position="65"/>
    </location>
</feature>
<dbReference type="SMART" id="SM01381">
    <property type="entry name" value="7TM_GPCR_Srsx"/>
    <property type="match status" value="1"/>
</dbReference>
<dbReference type="PRINTS" id="PR00237">
    <property type="entry name" value="GPCRRHODOPSN"/>
</dbReference>
<dbReference type="EMBL" id="DS469508">
    <property type="protein sequence ID" value="EDO49755.1"/>
    <property type="molecule type" value="Genomic_DNA"/>
</dbReference>
<feature type="transmembrane region" description="Helical" evidence="9">
    <location>
        <begin position="119"/>
        <end position="141"/>
    </location>
</feature>
<dbReference type="Gene3D" id="1.20.1070.10">
    <property type="entry name" value="Rhodopsin 7-helix transmembrane proteins"/>
    <property type="match status" value="1"/>
</dbReference>
<name>A7RFP2_NEMVE</name>
<feature type="transmembrane region" description="Helical" evidence="9">
    <location>
        <begin position="246"/>
        <end position="267"/>
    </location>
</feature>
<feature type="domain" description="G-protein coupled receptors family 1 profile" evidence="10">
    <location>
        <begin position="57"/>
        <end position="298"/>
    </location>
</feature>
<feature type="transmembrane region" description="Helical" evidence="9">
    <location>
        <begin position="162"/>
        <end position="183"/>
    </location>
</feature>
<dbReference type="GO" id="GO:0005886">
    <property type="term" value="C:plasma membrane"/>
    <property type="evidence" value="ECO:0000318"/>
    <property type="project" value="GO_Central"/>
</dbReference>
<dbReference type="AlphaFoldDB" id="A7RFP2"/>
<accession>A7RFP2</accession>
<protein>
    <recommendedName>
        <fullName evidence="10">G-protein coupled receptors family 1 profile domain-containing protein</fullName>
    </recommendedName>
</protein>
<reference evidence="11 12" key="1">
    <citation type="journal article" date="2007" name="Science">
        <title>Sea anemone genome reveals ancestral eumetazoan gene repertoire and genomic organization.</title>
        <authorList>
            <person name="Putnam N.H."/>
            <person name="Srivastava M."/>
            <person name="Hellsten U."/>
            <person name="Dirks B."/>
            <person name="Chapman J."/>
            <person name="Salamov A."/>
            <person name="Terry A."/>
            <person name="Shapiro H."/>
            <person name="Lindquist E."/>
            <person name="Kapitonov V.V."/>
            <person name="Jurka J."/>
            <person name="Genikhovich G."/>
            <person name="Grigoriev I.V."/>
            <person name="Lucas S.M."/>
            <person name="Steele R.E."/>
            <person name="Finnerty J.R."/>
            <person name="Technau U."/>
            <person name="Martindale M.Q."/>
            <person name="Rokhsar D.S."/>
        </authorList>
    </citation>
    <scope>NUCLEOTIDE SEQUENCE [LARGE SCALE GENOMIC DNA]</scope>
    <source>
        <strain evidence="12">CH2 X CH6</strain>
    </source>
</reference>
<feature type="transmembrane region" description="Helical" evidence="9">
    <location>
        <begin position="77"/>
        <end position="99"/>
    </location>
</feature>
<keyword evidence="6 9" id="KW-0472">Membrane</keyword>
<dbReference type="Pfam" id="PF00001">
    <property type="entry name" value="7tm_1"/>
    <property type="match status" value="1"/>
</dbReference>
<evidence type="ECO:0000256" key="6">
    <source>
        <dbReference type="ARBA" id="ARBA00023136"/>
    </source>
</evidence>
<keyword evidence="2" id="KW-1003">Cell membrane</keyword>
<feature type="transmembrane region" description="Helical" evidence="9">
    <location>
        <begin position="279"/>
        <end position="301"/>
    </location>
</feature>
<dbReference type="PANTHER" id="PTHR24249:SF372">
    <property type="entry name" value="G-PROTEIN COUPLED RECEPTORS FAMILY 1 PROFILE DOMAIN-CONTAINING PROTEIN"/>
    <property type="match status" value="1"/>
</dbReference>
<evidence type="ECO:0000256" key="2">
    <source>
        <dbReference type="ARBA" id="ARBA00022475"/>
    </source>
</evidence>
<keyword evidence="7" id="KW-0675">Receptor</keyword>
<dbReference type="InterPro" id="IPR050569">
    <property type="entry name" value="TAAR"/>
</dbReference>
<keyword evidence="4 9" id="KW-1133">Transmembrane helix</keyword>
<dbReference type="InParanoid" id="A7RFP2"/>
<evidence type="ECO:0000256" key="3">
    <source>
        <dbReference type="ARBA" id="ARBA00022692"/>
    </source>
</evidence>
<dbReference type="Proteomes" id="UP000001593">
    <property type="component" value="Unassembled WGS sequence"/>
</dbReference>
<proteinExistence type="predicted"/>
<dbReference type="GO" id="GO:0004930">
    <property type="term" value="F:G protein-coupled receptor activity"/>
    <property type="evidence" value="ECO:0000318"/>
    <property type="project" value="GO_Central"/>
</dbReference>
<evidence type="ECO:0000256" key="1">
    <source>
        <dbReference type="ARBA" id="ARBA00004651"/>
    </source>
</evidence>
<evidence type="ECO:0000259" key="10">
    <source>
        <dbReference type="PROSITE" id="PS50262"/>
    </source>
</evidence>